<evidence type="ECO:0000313" key="31">
    <source>
        <dbReference type="EMBL" id="OWF35669.1"/>
    </source>
</evidence>
<dbReference type="AlphaFoldDB" id="A0A210PGR3"/>
<dbReference type="FunFam" id="1.20.140.10:FF:000002">
    <property type="entry name" value="Acyl-CoA dehydrogenase short/branched chain"/>
    <property type="match status" value="1"/>
</dbReference>
<dbReference type="GO" id="GO:0005759">
    <property type="term" value="C:mitochondrial matrix"/>
    <property type="evidence" value="ECO:0007669"/>
    <property type="project" value="UniProtKB-SubCell"/>
</dbReference>
<dbReference type="InterPro" id="IPR006089">
    <property type="entry name" value="Acyl-CoA_DH_CS"/>
</dbReference>
<dbReference type="Gene3D" id="1.20.140.10">
    <property type="entry name" value="Butyryl-CoA Dehydrogenase, subunit A, domain 3"/>
    <property type="match status" value="1"/>
</dbReference>
<keyword evidence="14" id="KW-0496">Mitochondrion</keyword>
<evidence type="ECO:0000256" key="23">
    <source>
        <dbReference type="ARBA" id="ARBA00049096"/>
    </source>
</evidence>
<dbReference type="CDD" id="cd01158">
    <property type="entry name" value="SCAD_SBCAD"/>
    <property type="match status" value="1"/>
</dbReference>
<dbReference type="Pfam" id="PF02771">
    <property type="entry name" value="Acyl-CoA_dh_N"/>
    <property type="match status" value="1"/>
</dbReference>
<dbReference type="InterPro" id="IPR037069">
    <property type="entry name" value="AcylCoA_DH/ox_N_sf"/>
</dbReference>
<evidence type="ECO:0000313" key="32">
    <source>
        <dbReference type="Proteomes" id="UP000242188"/>
    </source>
</evidence>
<evidence type="ECO:0000256" key="2">
    <source>
        <dbReference type="ARBA" id="ARBA00004305"/>
    </source>
</evidence>
<dbReference type="SUPFAM" id="SSF47203">
    <property type="entry name" value="Acyl-CoA dehydrogenase C-terminal domain-like"/>
    <property type="match status" value="1"/>
</dbReference>
<comment type="catalytic activity">
    <reaction evidence="25">
        <text>(2S)-2-methylbutanoyl-CoA + oxidized [electron-transfer flavoprotein] + H(+) = (2E)-2-methylbut-2-enoyl-CoA + reduced [electron-transfer flavoprotein]</text>
        <dbReference type="Rhea" id="RHEA:48256"/>
        <dbReference type="Rhea" id="RHEA-COMP:10685"/>
        <dbReference type="Rhea" id="RHEA-COMP:10686"/>
        <dbReference type="ChEBI" id="CHEBI:15378"/>
        <dbReference type="ChEBI" id="CHEBI:57337"/>
        <dbReference type="ChEBI" id="CHEBI:57692"/>
        <dbReference type="ChEBI" id="CHEBI:58307"/>
        <dbReference type="ChEBI" id="CHEBI:88166"/>
    </reaction>
    <physiologicalReaction direction="left-to-right" evidence="25">
        <dbReference type="Rhea" id="RHEA:48257"/>
    </physiologicalReaction>
</comment>
<dbReference type="Pfam" id="PF02770">
    <property type="entry name" value="Acyl-CoA_dh_M"/>
    <property type="match status" value="1"/>
</dbReference>
<dbReference type="InterPro" id="IPR013786">
    <property type="entry name" value="AcylCoA_DH/ox_N"/>
</dbReference>
<dbReference type="InterPro" id="IPR046373">
    <property type="entry name" value="Acyl-CoA_Oxase/DH_mid-dom_sf"/>
</dbReference>
<comment type="catalytic activity">
    <reaction evidence="24">
        <text>hexanoyl-CoA + oxidized [electron-transfer flavoprotein] + H(+) = (2E)-hexenoyl-CoA + reduced [electron-transfer flavoprotein]</text>
        <dbReference type="Rhea" id="RHEA:43464"/>
        <dbReference type="Rhea" id="RHEA-COMP:10685"/>
        <dbReference type="Rhea" id="RHEA-COMP:10686"/>
        <dbReference type="ChEBI" id="CHEBI:15378"/>
        <dbReference type="ChEBI" id="CHEBI:57692"/>
        <dbReference type="ChEBI" id="CHEBI:58307"/>
        <dbReference type="ChEBI" id="CHEBI:62077"/>
        <dbReference type="ChEBI" id="CHEBI:62620"/>
    </reaction>
    <physiologicalReaction direction="left-to-right" evidence="24">
        <dbReference type="Rhea" id="RHEA:43465"/>
    </physiologicalReaction>
</comment>
<evidence type="ECO:0000256" key="9">
    <source>
        <dbReference type="ARBA" id="ARBA00022832"/>
    </source>
</evidence>
<evidence type="ECO:0000259" key="29">
    <source>
        <dbReference type="Pfam" id="PF02770"/>
    </source>
</evidence>
<keyword evidence="6" id="KW-0597">Phosphoprotein</keyword>
<dbReference type="InterPro" id="IPR009075">
    <property type="entry name" value="AcylCo_DH/oxidase_C"/>
</dbReference>
<evidence type="ECO:0000256" key="21">
    <source>
        <dbReference type="ARBA" id="ARBA00048307"/>
    </source>
</evidence>
<evidence type="ECO:0000259" key="30">
    <source>
        <dbReference type="Pfam" id="PF02771"/>
    </source>
</evidence>
<evidence type="ECO:0000256" key="13">
    <source>
        <dbReference type="ARBA" id="ARBA00023098"/>
    </source>
</evidence>
<comment type="caution">
    <text evidence="31">The sequence shown here is derived from an EMBL/GenBank/DDBJ whole genome shotgun (WGS) entry which is preliminary data.</text>
</comment>
<dbReference type="GO" id="GO:0003853">
    <property type="term" value="F:short-chain 2-methyl fatty acyl-CoA dehydrogenase activity"/>
    <property type="evidence" value="ECO:0007669"/>
    <property type="project" value="UniProtKB-EC"/>
</dbReference>
<evidence type="ECO:0000256" key="7">
    <source>
        <dbReference type="ARBA" id="ARBA00022630"/>
    </source>
</evidence>
<comment type="similarity">
    <text evidence="4 27">Belongs to the acyl-CoA dehydrogenase family.</text>
</comment>
<dbReference type="PANTHER" id="PTHR43884">
    <property type="entry name" value="ACYL-COA DEHYDROGENASE"/>
    <property type="match status" value="1"/>
</dbReference>
<dbReference type="OrthoDB" id="10262177at2759"/>
<evidence type="ECO:0000256" key="10">
    <source>
        <dbReference type="ARBA" id="ARBA00022946"/>
    </source>
</evidence>
<dbReference type="GO" id="GO:0046395">
    <property type="term" value="P:carboxylic acid catabolic process"/>
    <property type="evidence" value="ECO:0007669"/>
    <property type="project" value="UniProtKB-ARBA"/>
</dbReference>
<evidence type="ECO:0000256" key="6">
    <source>
        <dbReference type="ARBA" id="ARBA00022553"/>
    </source>
</evidence>
<evidence type="ECO:0000256" key="15">
    <source>
        <dbReference type="ARBA" id="ARBA00037895"/>
    </source>
</evidence>
<comment type="catalytic activity">
    <reaction evidence="20">
        <text>2-methylbutanoyl-CoA + oxidized [electron-transfer flavoprotein] + H(+) = (2E)-2-methylbut-2-enoyl-CoA + reduced [electron-transfer flavoprotein]</text>
        <dbReference type="Rhea" id="RHEA:43780"/>
        <dbReference type="Rhea" id="RHEA-COMP:10685"/>
        <dbReference type="Rhea" id="RHEA-COMP:10686"/>
        <dbReference type="ChEBI" id="CHEBI:15378"/>
        <dbReference type="ChEBI" id="CHEBI:57336"/>
        <dbReference type="ChEBI" id="CHEBI:57337"/>
        <dbReference type="ChEBI" id="CHEBI:57692"/>
        <dbReference type="ChEBI" id="CHEBI:58307"/>
        <dbReference type="EC" id="1.3.8.5"/>
    </reaction>
    <physiologicalReaction direction="left-to-right" evidence="20">
        <dbReference type="Rhea" id="RHEA:43781"/>
    </physiologicalReaction>
</comment>
<evidence type="ECO:0000256" key="5">
    <source>
        <dbReference type="ARBA" id="ARBA00011881"/>
    </source>
</evidence>
<evidence type="ECO:0000256" key="24">
    <source>
        <dbReference type="ARBA" id="ARBA00049192"/>
    </source>
</evidence>
<evidence type="ECO:0000256" key="4">
    <source>
        <dbReference type="ARBA" id="ARBA00009347"/>
    </source>
</evidence>
<keyword evidence="32" id="KW-1185">Reference proteome</keyword>
<dbReference type="Proteomes" id="UP000242188">
    <property type="component" value="Unassembled WGS sequence"/>
</dbReference>
<dbReference type="FunFam" id="2.40.110.10:FF:000001">
    <property type="entry name" value="Acyl-CoA dehydrogenase, mitochondrial"/>
    <property type="match status" value="1"/>
</dbReference>
<dbReference type="Gene3D" id="1.10.540.10">
    <property type="entry name" value="Acyl-CoA dehydrogenase/oxidase, N-terminal domain"/>
    <property type="match status" value="1"/>
</dbReference>
<gene>
    <name evidence="31" type="ORF">KP79_PYT17791</name>
</gene>
<dbReference type="InterPro" id="IPR009100">
    <property type="entry name" value="AcylCoA_DH/oxidase_NM_dom_sf"/>
</dbReference>
<organism evidence="31 32">
    <name type="scientific">Mizuhopecten yessoensis</name>
    <name type="common">Japanese scallop</name>
    <name type="synonym">Patinopecten yessoensis</name>
    <dbReference type="NCBI Taxonomy" id="6573"/>
    <lineage>
        <taxon>Eukaryota</taxon>
        <taxon>Metazoa</taxon>
        <taxon>Spiralia</taxon>
        <taxon>Lophotrochozoa</taxon>
        <taxon>Mollusca</taxon>
        <taxon>Bivalvia</taxon>
        <taxon>Autobranchia</taxon>
        <taxon>Pteriomorphia</taxon>
        <taxon>Pectinida</taxon>
        <taxon>Pectinoidea</taxon>
        <taxon>Pectinidae</taxon>
        <taxon>Mizuhopecten</taxon>
    </lineage>
</organism>
<evidence type="ECO:0000256" key="11">
    <source>
        <dbReference type="ARBA" id="ARBA00022990"/>
    </source>
</evidence>
<evidence type="ECO:0000256" key="19">
    <source>
        <dbReference type="ARBA" id="ARBA00042821"/>
    </source>
</evidence>
<evidence type="ECO:0000256" key="18">
    <source>
        <dbReference type="ARBA" id="ARBA00041537"/>
    </source>
</evidence>
<comment type="catalytic activity">
    <reaction evidence="21">
        <text>valproyl-CoA + oxidized [electron-transfer flavoprotein] + H(+) = (2E)-2-propylpent-2-enoyl-CoA + reduced [electron-transfer flavoprotein]</text>
        <dbReference type="Rhea" id="RHEA:65344"/>
        <dbReference type="Rhea" id="RHEA-COMP:10685"/>
        <dbReference type="Rhea" id="RHEA-COMP:10686"/>
        <dbReference type="ChEBI" id="CHEBI:15378"/>
        <dbReference type="ChEBI" id="CHEBI:57692"/>
        <dbReference type="ChEBI" id="CHEBI:58307"/>
        <dbReference type="ChEBI" id="CHEBI:156457"/>
        <dbReference type="ChEBI" id="CHEBI:156458"/>
    </reaction>
    <physiologicalReaction direction="left-to-right" evidence="21">
        <dbReference type="Rhea" id="RHEA:65345"/>
    </physiologicalReaction>
</comment>
<evidence type="ECO:0000256" key="26">
    <source>
        <dbReference type="ARBA" id="ARBA00051903"/>
    </source>
</evidence>
<comment type="pathway">
    <text evidence="3">Lipid metabolism; mitochondrial fatty acid beta-oxidation.</text>
</comment>
<dbReference type="PROSITE" id="PS00072">
    <property type="entry name" value="ACYL_COA_DH_1"/>
    <property type="match status" value="1"/>
</dbReference>
<dbReference type="PROSITE" id="PS00073">
    <property type="entry name" value="ACYL_COA_DH_2"/>
    <property type="match status" value="1"/>
</dbReference>
<keyword evidence="8 27" id="KW-0274">FAD</keyword>
<protein>
    <recommendedName>
        <fullName evidence="17">Short/branched chain specific acyl-CoA dehydrogenase, mitochondrial</fullName>
        <ecNumber evidence="16">1.3.8.5</ecNumber>
    </recommendedName>
    <alternativeName>
        <fullName evidence="19">2-methyl branched chain acyl-CoA dehydrogenase</fullName>
    </alternativeName>
    <alternativeName>
        <fullName evidence="18">2-methylbutyryl-coenzyme A dehydrogenase</fullName>
    </alternativeName>
</protein>
<evidence type="ECO:0000256" key="22">
    <source>
        <dbReference type="ARBA" id="ARBA00048592"/>
    </source>
</evidence>
<keyword evidence="10" id="KW-0809">Transit peptide</keyword>
<comment type="catalytic activity">
    <reaction evidence="22">
        <text>(2R)-2-methylbutanoyl-CoA + oxidized [electron-transfer flavoprotein] + H(+) = ethylacryloyl-CoA + reduced [electron-transfer flavoprotein]</text>
        <dbReference type="Rhea" id="RHEA:65296"/>
        <dbReference type="Rhea" id="RHEA-COMP:10685"/>
        <dbReference type="Rhea" id="RHEA-COMP:10686"/>
        <dbReference type="ChEBI" id="CHEBI:15378"/>
        <dbReference type="ChEBI" id="CHEBI:57692"/>
        <dbReference type="ChEBI" id="CHEBI:58307"/>
        <dbReference type="ChEBI" id="CHEBI:156439"/>
        <dbReference type="ChEBI" id="CHEBI:156440"/>
    </reaction>
    <physiologicalReaction direction="left-to-right" evidence="22">
        <dbReference type="Rhea" id="RHEA:65297"/>
    </physiologicalReaction>
</comment>
<sequence length="460" mass="50616">MATDAHQVPEPIPNQNLESKMSAAMTLRSLCHTLRKTPQLLSAARVRKCLRAQQFNSSCTSLTPEFKHGQDIGEIRPPVDLLTAEETMMKESVAKVAREVIQPLVRKMDAESQMDKSVIEALFKNGLMGVEIPSEYGGTNGSFFMANLVIEELAKVDASVSVMCDVHNTLINSLLLKLGTSEQKDKYLPRLATDMVGSFCLSETESGSDAFALKMSALKQGDFYLLNGTKIWITNAEHAGMFLVMANANPTSGYKGITTFLVDRDTQGLSIGKKEDKLGIRASSTCPVHFDNVKVPATNVLGEVGHGYKYAIDILNEGRIGIGSQMLGLAEGCFNATIPYTQERKQFGKRIWDFQAMQHQIAHVATQIEACRLLIYNAARKKEAGEPFIKEAAMAKYYASEVAALTTTKCLEWMGGVGYTKDYPIEKYYRDCKIGAIYEGTSNIQLNTIAKCIDSEGIKP</sequence>
<evidence type="ECO:0000256" key="16">
    <source>
        <dbReference type="ARBA" id="ARBA00039036"/>
    </source>
</evidence>
<proteinExistence type="inferred from homology"/>
<comment type="catalytic activity">
    <reaction evidence="23">
        <text>butanoyl-CoA + oxidized [electron-transfer flavoprotein] + H(+) = (2E)-butenoyl-CoA + reduced [electron-transfer flavoprotein]</text>
        <dbReference type="Rhea" id="RHEA:24004"/>
        <dbReference type="Rhea" id="RHEA-COMP:10685"/>
        <dbReference type="Rhea" id="RHEA-COMP:10686"/>
        <dbReference type="ChEBI" id="CHEBI:15378"/>
        <dbReference type="ChEBI" id="CHEBI:57332"/>
        <dbReference type="ChEBI" id="CHEBI:57371"/>
        <dbReference type="ChEBI" id="CHEBI:57692"/>
        <dbReference type="ChEBI" id="CHEBI:58307"/>
    </reaction>
    <physiologicalReaction direction="left-to-right" evidence="23">
        <dbReference type="Rhea" id="RHEA:24005"/>
    </physiologicalReaction>
</comment>
<evidence type="ECO:0000256" key="27">
    <source>
        <dbReference type="RuleBase" id="RU362125"/>
    </source>
</evidence>
<keyword evidence="7 27" id="KW-0285">Flavoprotein</keyword>
<dbReference type="FunFam" id="1.10.540.10:FF:000012">
    <property type="entry name" value="Acyl-CoA dehydrogenase short/branched chain"/>
    <property type="match status" value="1"/>
</dbReference>
<evidence type="ECO:0000256" key="17">
    <source>
        <dbReference type="ARBA" id="ARBA00039850"/>
    </source>
</evidence>
<keyword evidence="13" id="KW-0443">Lipid metabolism</keyword>
<evidence type="ECO:0000256" key="1">
    <source>
        <dbReference type="ARBA" id="ARBA00001974"/>
    </source>
</evidence>
<evidence type="ECO:0000256" key="14">
    <source>
        <dbReference type="ARBA" id="ARBA00023128"/>
    </source>
</evidence>
<feature type="domain" description="Acyl-CoA dehydrogenase/oxidase C-terminal" evidence="28">
    <location>
        <begin position="305"/>
        <end position="451"/>
    </location>
</feature>
<comment type="catalytic activity">
    <reaction evidence="26">
        <text>2-methylpropanoyl-CoA + oxidized [electron-transfer flavoprotein] + H(+) = 2-methylpropenoyl-CoA + reduced [electron-transfer flavoprotein]</text>
        <dbReference type="Rhea" id="RHEA:44180"/>
        <dbReference type="Rhea" id="RHEA-COMP:10685"/>
        <dbReference type="Rhea" id="RHEA-COMP:10686"/>
        <dbReference type="ChEBI" id="CHEBI:15378"/>
        <dbReference type="ChEBI" id="CHEBI:57338"/>
        <dbReference type="ChEBI" id="CHEBI:57692"/>
        <dbReference type="ChEBI" id="CHEBI:58307"/>
        <dbReference type="ChEBI" id="CHEBI:62500"/>
    </reaction>
    <physiologicalReaction direction="left-to-right" evidence="26">
        <dbReference type="Rhea" id="RHEA:44181"/>
    </physiologicalReaction>
</comment>
<keyword evidence="12 27" id="KW-0560">Oxidoreductase</keyword>
<evidence type="ECO:0000256" key="8">
    <source>
        <dbReference type="ARBA" id="ARBA00022827"/>
    </source>
</evidence>
<dbReference type="InterPro" id="IPR036250">
    <property type="entry name" value="AcylCo_DH-like_C"/>
</dbReference>
<name>A0A210PGR3_MIZYE</name>
<reference evidence="31 32" key="1">
    <citation type="journal article" date="2017" name="Nat. Ecol. Evol.">
        <title>Scallop genome provides insights into evolution of bilaterian karyotype and development.</title>
        <authorList>
            <person name="Wang S."/>
            <person name="Zhang J."/>
            <person name="Jiao W."/>
            <person name="Li J."/>
            <person name="Xun X."/>
            <person name="Sun Y."/>
            <person name="Guo X."/>
            <person name="Huan P."/>
            <person name="Dong B."/>
            <person name="Zhang L."/>
            <person name="Hu X."/>
            <person name="Sun X."/>
            <person name="Wang J."/>
            <person name="Zhao C."/>
            <person name="Wang Y."/>
            <person name="Wang D."/>
            <person name="Huang X."/>
            <person name="Wang R."/>
            <person name="Lv J."/>
            <person name="Li Y."/>
            <person name="Zhang Z."/>
            <person name="Liu B."/>
            <person name="Lu W."/>
            <person name="Hui Y."/>
            <person name="Liang J."/>
            <person name="Zhou Z."/>
            <person name="Hou R."/>
            <person name="Li X."/>
            <person name="Liu Y."/>
            <person name="Li H."/>
            <person name="Ning X."/>
            <person name="Lin Y."/>
            <person name="Zhao L."/>
            <person name="Xing Q."/>
            <person name="Dou J."/>
            <person name="Li Y."/>
            <person name="Mao J."/>
            <person name="Guo H."/>
            <person name="Dou H."/>
            <person name="Li T."/>
            <person name="Mu C."/>
            <person name="Jiang W."/>
            <person name="Fu Q."/>
            <person name="Fu X."/>
            <person name="Miao Y."/>
            <person name="Liu J."/>
            <person name="Yu Q."/>
            <person name="Li R."/>
            <person name="Liao H."/>
            <person name="Li X."/>
            <person name="Kong Y."/>
            <person name="Jiang Z."/>
            <person name="Chourrout D."/>
            <person name="Li R."/>
            <person name="Bao Z."/>
        </authorList>
    </citation>
    <scope>NUCLEOTIDE SEQUENCE [LARGE SCALE GENOMIC DNA]</scope>
    <source>
        <strain evidence="31 32">PY_sf001</strain>
    </source>
</reference>
<feature type="domain" description="Acyl-CoA dehydrogenase/oxidase N-terminal" evidence="30">
    <location>
        <begin position="83"/>
        <end position="193"/>
    </location>
</feature>
<dbReference type="EMBL" id="NEDP02076714">
    <property type="protein sequence ID" value="OWF35669.1"/>
    <property type="molecule type" value="Genomic_DNA"/>
</dbReference>
<accession>A0A210PGR3</accession>
<dbReference type="GO" id="GO:0050660">
    <property type="term" value="F:flavin adenine dinucleotide binding"/>
    <property type="evidence" value="ECO:0007669"/>
    <property type="project" value="InterPro"/>
</dbReference>
<dbReference type="InterPro" id="IPR006091">
    <property type="entry name" value="Acyl-CoA_Oxase/DH_mid-dom"/>
</dbReference>
<evidence type="ECO:0000256" key="12">
    <source>
        <dbReference type="ARBA" id="ARBA00023002"/>
    </source>
</evidence>
<comment type="subunit">
    <text evidence="5">Homotetramer.</text>
</comment>
<keyword evidence="11" id="KW-0007">Acetylation</keyword>
<dbReference type="Pfam" id="PF00441">
    <property type="entry name" value="Acyl-CoA_dh_1"/>
    <property type="match status" value="1"/>
</dbReference>
<comment type="subcellular location">
    <subcellularLocation>
        <location evidence="2">Mitochondrion matrix</location>
    </subcellularLocation>
</comment>
<dbReference type="EC" id="1.3.8.5" evidence="16"/>
<evidence type="ECO:0000259" key="28">
    <source>
        <dbReference type="Pfam" id="PF00441"/>
    </source>
</evidence>
<dbReference type="SUPFAM" id="SSF56645">
    <property type="entry name" value="Acyl-CoA dehydrogenase NM domain-like"/>
    <property type="match status" value="1"/>
</dbReference>
<dbReference type="PANTHER" id="PTHR43884:SF1">
    <property type="entry name" value="SHORT_BRANCHED CHAIN SPECIFIC ACYL-COA DEHYDROGENASE, MITOCHONDRIAL"/>
    <property type="match status" value="1"/>
</dbReference>
<evidence type="ECO:0000256" key="3">
    <source>
        <dbReference type="ARBA" id="ARBA00005198"/>
    </source>
</evidence>
<dbReference type="GO" id="GO:0006631">
    <property type="term" value="P:fatty acid metabolic process"/>
    <property type="evidence" value="ECO:0007669"/>
    <property type="project" value="UniProtKB-KW"/>
</dbReference>
<comment type="cofactor">
    <cofactor evidence="1 27">
        <name>FAD</name>
        <dbReference type="ChEBI" id="CHEBI:57692"/>
    </cofactor>
</comment>
<feature type="domain" description="Acyl-CoA oxidase/dehydrogenase middle" evidence="29">
    <location>
        <begin position="198"/>
        <end position="293"/>
    </location>
</feature>
<keyword evidence="9" id="KW-0276">Fatty acid metabolism</keyword>
<dbReference type="STRING" id="6573.A0A210PGR3"/>
<dbReference type="Gene3D" id="2.40.110.10">
    <property type="entry name" value="Butyryl-CoA Dehydrogenase, subunit A, domain 2"/>
    <property type="match status" value="1"/>
</dbReference>
<comment type="pathway">
    <text evidence="15">Amino-acid degradation; L-isoleucine degradation.</text>
</comment>
<evidence type="ECO:0000256" key="20">
    <source>
        <dbReference type="ARBA" id="ARBA00048235"/>
    </source>
</evidence>
<evidence type="ECO:0000256" key="25">
    <source>
        <dbReference type="ARBA" id="ARBA00049552"/>
    </source>
</evidence>